<dbReference type="EMBL" id="VAHF01000001">
    <property type="protein sequence ID" value="TXG73085.1"/>
    <property type="molecule type" value="Genomic_DNA"/>
</dbReference>
<dbReference type="Pfam" id="PF05553">
    <property type="entry name" value="DUF761"/>
    <property type="match status" value="1"/>
</dbReference>
<dbReference type="AlphaFoldDB" id="A0A5C7IV77"/>
<keyword evidence="2" id="KW-1185">Reference proteome</keyword>
<dbReference type="PANTHER" id="PTHR33098">
    <property type="entry name" value="COTTON FIBER (DUF761)"/>
    <property type="match status" value="1"/>
</dbReference>
<name>A0A5C7IV77_9ROSI</name>
<proteinExistence type="predicted"/>
<gene>
    <name evidence="1" type="ORF">EZV62_001664</name>
</gene>
<comment type="caution">
    <text evidence="1">The sequence shown here is derived from an EMBL/GenBank/DDBJ whole genome shotgun (WGS) entry which is preliminary data.</text>
</comment>
<dbReference type="PANTHER" id="PTHR33098:SF69">
    <property type="entry name" value="DUF761 DOMAIN PROTEIN"/>
    <property type="match status" value="1"/>
</dbReference>
<protein>
    <submittedName>
        <fullName evidence="1">Uncharacterized protein</fullName>
    </submittedName>
</protein>
<organism evidence="1 2">
    <name type="scientific">Acer yangbiense</name>
    <dbReference type="NCBI Taxonomy" id="1000413"/>
    <lineage>
        <taxon>Eukaryota</taxon>
        <taxon>Viridiplantae</taxon>
        <taxon>Streptophyta</taxon>
        <taxon>Embryophyta</taxon>
        <taxon>Tracheophyta</taxon>
        <taxon>Spermatophyta</taxon>
        <taxon>Magnoliopsida</taxon>
        <taxon>eudicotyledons</taxon>
        <taxon>Gunneridae</taxon>
        <taxon>Pentapetalae</taxon>
        <taxon>rosids</taxon>
        <taxon>malvids</taxon>
        <taxon>Sapindales</taxon>
        <taxon>Sapindaceae</taxon>
        <taxon>Hippocastanoideae</taxon>
        <taxon>Acereae</taxon>
        <taxon>Acer</taxon>
    </lineage>
</organism>
<dbReference type="InterPro" id="IPR008480">
    <property type="entry name" value="DUF761_pln"/>
</dbReference>
<evidence type="ECO:0000313" key="2">
    <source>
        <dbReference type="Proteomes" id="UP000323000"/>
    </source>
</evidence>
<evidence type="ECO:0000313" key="1">
    <source>
        <dbReference type="EMBL" id="TXG73085.1"/>
    </source>
</evidence>
<dbReference type="OrthoDB" id="1913960at2759"/>
<dbReference type="Proteomes" id="UP000323000">
    <property type="component" value="Chromosome 1"/>
</dbReference>
<accession>A0A5C7IV77</accession>
<reference evidence="2" key="1">
    <citation type="journal article" date="2019" name="Gigascience">
        <title>De novo genome assembly of the endangered Acer yangbiense, a plant species with extremely small populations endemic to Yunnan Province, China.</title>
        <authorList>
            <person name="Yang J."/>
            <person name="Wariss H.M."/>
            <person name="Tao L."/>
            <person name="Zhang R."/>
            <person name="Yun Q."/>
            <person name="Hollingsworth P."/>
            <person name="Dao Z."/>
            <person name="Luo G."/>
            <person name="Guo H."/>
            <person name="Ma Y."/>
            <person name="Sun W."/>
        </authorList>
    </citation>
    <scope>NUCLEOTIDE SEQUENCE [LARGE SCALE GENOMIC DNA]</scope>
    <source>
        <strain evidence="2">cv. Malutang</strain>
    </source>
</reference>
<sequence length="76" mass="9105">MEHHREAFVYVRHEMNDMKSTTTKSKAVMTRRLLVDEDKGDINERADAFIKNFHNQLWIQREESIKRCPEMISRGV</sequence>